<keyword evidence="2 5" id="KW-0812">Transmembrane</keyword>
<reference evidence="6" key="1">
    <citation type="submission" date="2018-06" db="EMBL/GenBank/DDBJ databases">
        <authorList>
            <person name="Zhirakovskaya E."/>
        </authorList>
    </citation>
    <scope>NUCLEOTIDE SEQUENCE</scope>
</reference>
<feature type="transmembrane region" description="Helical" evidence="5">
    <location>
        <begin position="114"/>
        <end position="138"/>
    </location>
</feature>
<evidence type="ECO:0000256" key="3">
    <source>
        <dbReference type="ARBA" id="ARBA00022989"/>
    </source>
</evidence>
<evidence type="ECO:0000256" key="2">
    <source>
        <dbReference type="ARBA" id="ARBA00022692"/>
    </source>
</evidence>
<evidence type="ECO:0008006" key="7">
    <source>
        <dbReference type="Google" id="ProtNLM"/>
    </source>
</evidence>
<dbReference type="PANTHER" id="PTHR43424:SF1">
    <property type="entry name" value="LOCUS PUTATIVE PROTEIN 1-RELATED"/>
    <property type="match status" value="1"/>
</dbReference>
<protein>
    <recommendedName>
        <fullName evidence="7">Polysaccharide biosynthesis protein C-terminal domain-containing protein</fullName>
    </recommendedName>
</protein>
<name>A0A3B0US34_9ZZZZ</name>
<feature type="transmembrane region" description="Helical" evidence="5">
    <location>
        <begin position="44"/>
        <end position="65"/>
    </location>
</feature>
<feature type="transmembrane region" description="Helical" evidence="5">
    <location>
        <begin position="294"/>
        <end position="319"/>
    </location>
</feature>
<keyword evidence="3 5" id="KW-1133">Transmembrane helix</keyword>
<gene>
    <name evidence="6" type="ORF">MNBD_DELTA03-1033</name>
</gene>
<dbReference type="InterPro" id="IPR052556">
    <property type="entry name" value="PolySynth_Transporter"/>
</dbReference>
<evidence type="ECO:0000313" key="6">
    <source>
        <dbReference type="EMBL" id="VAW33875.1"/>
    </source>
</evidence>
<evidence type="ECO:0000256" key="4">
    <source>
        <dbReference type="ARBA" id="ARBA00023136"/>
    </source>
</evidence>
<dbReference type="GO" id="GO:0016020">
    <property type="term" value="C:membrane"/>
    <property type="evidence" value="ECO:0007669"/>
    <property type="project" value="UniProtKB-SubCell"/>
</dbReference>
<keyword evidence="4 5" id="KW-0472">Membrane</keyword>
<comment type="subcellular location">
    <subcellularLocation>
        <location evidence="1">Membrane</location>
        <topology evidence="1">Multi-pass membrane protein</topology>
    </subcellularLocation>
</comment>
<feature type="transmembrane region" description="Helical" evidence="5">
    <location>
        <begin position="150"/>
        <end position="168"/>
    </location>
</feature>
<proteinExistence type="predicted"/>
<feature type="transmembrane region" description="Helical" evidence="5">
    <location>
        <begin position="12"/>
        <end position="32"/>
    </location>
</feature>
<dbReference type="PANTHER" id="PTHR43424">
    <property type="entry name" value="LOCUS PUTATIVE PROTEIN 1-RELATED"/>
    <property type="match status" value="1"/>
</dbReference>
<dbReference type="InterPro" id="IPR002797">
    <property type="entry name" value="Polysacc_synth"/>
</dbReference>
<dbReference type="EMBL" id="UOEX01000068">
    <property type="protein sequence ID" value="VAW33875.1"/>
    <property type="molecule type" value="Genomic_DNA"/>
</dbReference>
<feature type="transmembrane region" description="Helical" evidence="5">
    <location>
        <begin position="254"/>
        <end position="273"/>
    </location>
</feature>
<feature type="transmembrane region" description="Helical" evidence="5">
    <location>
        <begin position="331"/>
        <end position="351"/>
    </location>
</feature>
<dbReference type="CDD" id="cd13128">
    <property type="entry name" value="MATE_Wzx_like"/>
    <property type="match status" value="1"/>
</dbReference>
<sequence>MRTARKILKNTVVLSIGKGVGDLGAFLFLMLFGRTYGAEFLGKYAFAMSLGGMVIMFSTLGFNTLIVKEVSRNLKLGRKYVGNLLLTRLILAIALWLLFGIAVILSPASHDTKIILIIISGYHVFYQLTSLVNAGFSAWEEMQYPSLLEFFHRIIILLLGGAAILLSRGPFTALAAYPLSAFLMFLLACLLFTKHHGKLNLRPDFTFIATATKSSLHFFLLLLLAQFNGRIGVILLTWLRGETETGIFAASDRLMISIAVAITFFGMALFPVMSRCSLESREKMLKLCRTSVRLLAVSLLPLSLILTIFGDQIIFITFGKNFIDSVPILKILVWGLFITGLNLIVTTVLIVEDKQRRLAYSSVFQSLAYVALGIFFIDKASGQGLALAKVIISAIYFPICLAMTFTWQEARSLIIVLVAPLLSLAVSIGVLWLFCGSLGPVYSTIITIGAFCGAMIIFKGIGWNDIRYLQDIVFR</sequence>
<feature type="transmembrane region" description="Helical" evidence="5">
    <location>
        <begin position="413"/>
        <end position="434"/>
    </location>
</feature>
<feature type="transmembrane region" description="Helical" evidence="5">
    <location>
        <begin position="214"/>
        <end position="239"/>
    </location>
</feature>
<evidence type="ECO:0000256" key="1">
    <source>
        <dbReference type="ARBA" id="ARBA00004141"/>
    </source>
</evidence>
<feature type="transmembrane region" description="Helical" evidence="5">
    <location>
        <begin position="383"/>
        <end position="406"/>
    </location>
</feature>
<feature type="transmembrane region" description="Helical" evidence="5">
    <location>
        <begin position="85"/>
        <end position="108"/>
    </location>
</feature>
<accession>A0A3B0US34</accession>
<dbReference type="Pfam" id="PF01943">
    <property type="entry name" value="Polysacc_synt"/>
    <property type="match status" value="1"/>
</dbReference>
<dbReference type="AlphaFoldDB" id="A0A3B0US34"/>
<evidence type="ECO:0000256" key="5">
    <source>
        <dbReference type="SAM" id="Phobius"/>
    </source>
</evidence>
<organism evidence="6">
    <name type="scientific">hydrothermal vent metagenome</name>
    <dbReference type="NCBI Taxonomy" id="652676"/>
    <lineage>
        <taxon>unclassified sequences</taxon>
        <taxon>metagenomes</taxon>
        <taxon>ecological metagenomes</taxon>
    </lineage>
</organism>
<feature type="transmembrane region" description="Helical" evidence="5">
    <location>
        <begin position="358"/>
        <end position="377"/>
    </location>
</feature>
<feature type="transmembrane region" description="Helical" evidence="5">
    <location>
        <begin position="174"/>
        <end position="193"/>
    </location>
</feature>
<feature type="transmembrane region" description="Helical" evidence="5">
    <location>
        <begin position="440"/>
        <end position="458"/>
    </location>
</feature>